<dbReference type="EMBL" id="CP013747">
    <property type="protein sequence ID" value="ALV42114.1"/>
    <property type="molecule type" value="Genomic_DNA"/>
</dbReference>
<gene>
    <name evidence="1" type="ORF">AU252_13915</name>
</gene>
<accession>A0A0U2XDY6</accession>
<evidence type="ECO:0000313" key="2">
    <source>
        <dbReference type="Proteomes" id="UP000065151"/>
    </source>
</evidence>
<evidence type="ECO:0000313" key="1">
    <source>
        <dbReference type="EMBL" id="ALV42114.1"/>
    </source>
</evidence>
<dbReference type="InterPro" id="IPR015422">
    <property type="entry name" value="PyrdxlP-dep_Trfase_small"/>
</dbReference>
<organism evidence="1">
    <name type="scientific">Pseudarthrobacter sulfonivorans</name>
    <dbReference type="NCBI Taxonomy" id="121292"/>
    <lineage>
        <taxon>Bacteria</taxon>
        <taxon>Bacillati</taxon>
        <taxon>Actinomycetota</taxon>
        <taxon>Actinomycetes</taxon>
        <taxon>Micrococcales</taxon>
        <taxon>Micrococcaceae</taxon>
        <taxon>Pseudarthrobacter</taxon>
    </lineage>
</organism>
<dbReference type="Proteomes" id="UP000065151">
    <property type="component" value="Chromosome"/>
</dbReference>
<proteinExistence type="predicted"/>
<dbReference type="Gene3D" id="3.90.1150.10">
    <property type="entry name" value="Aspartate Aminotransferase, domain 1"/>
    <property type="match status" value="1"/>
</dbReference>
<sequence>MDKGPARLETDKPLQDDIEHCIVYVLGTAFHSNGLGRSELHLSFGLPSVDEVRDSARILGQSFTKVLAQTN</sequence>
<reference evidence="1 2" key="1">
    <citation type="submission" date="2015-12" db="EMBL/GenBank/DDBJ databases">
        <authorList>
            <person name="Shamseldin A."/>
            <person name="Moawad H."/>
            <person name="Abd El-Rahim W.M."/>
            <person name="Sadowsky M.J."/>
        </authorList>
    </citation>
    <scope>NUCLEOTIDE SEQUENCE [LARGE SCALE GENOMIC DNA]</scope>
    <source>
        <strain evidence="1 2">Ar51</strain>
    </source>
</reference>
<name>A0A0U2XDY6_9MICC</name>
<dbReference type="KEGG" id="psul:AU252_13915"/>
<dbReference type="AlphaFoldDB" id="A0A0U2XDY6"/>
<protein>
    <submittedName>
        <fullName evidence="1">Uncharacterized protein</fullName>
    </submittedName>
</protein>